<dbReference type="AlphaFoldDB" id="A0A136JA67"/>
<dbReference type="OrthoDB" id="361362at2759"/>
<evidence type="ECO:0000259" key="7">
    <source>
        <dbReference type="Pfam" id="PF12333"/>
    </source>
</evidence>
<feature type="compositionally biased region" description="Basic residues" evidence="6">
    <location>
        <begin position="1"/>
        <end position="10"/>
    </location>
</feature>
<sequence length="351" mass="38738">MGSSTRKKKEKQKDFQKPKLKVGKTKAKADNFTDTSFRSKAIVLQQQLTDNAPTVVEKFKHNFSLVGSRSDSHRRDALLYLTGQLSTTPPTNPIGTSALLQKVLPIMSDSSKSVRANLLKLLQCLPADQVRPHVERIILYVRGAMTNISQEVKDDGLNYMEWLLDTAGDDVVASAGCWVKPLNDFIAVLGWSIRPPPTTGPKSGWTQAPRTTFGAKKHGQSFPRQMMVLAKFLDVGFRSEGSQPWTPRDWLNGLSAVPRHPDPYGYIGLFKPPRDEDGAMYRTKDDRLDIFNKKFREAVEVGVDLARKEGGTAGRAAATLAATLLKGAGTGDNASRFDDGDDDVLWAGYIM</sequence>
<evidence type="ECO:0000256" key="3">
    <source>
        <dbReference type="ARBA" id="ARBA00006427"/>
    </source>
</evidence>
<feature type="region of interest" description="Disordered" evidence="6">
    <location>
        <begin position="1"/>
        <end position="27"/>
    </location>
</feature>
<organism evidence="8 9">
    <name type="scientific">Microdochium bolleyi</name>
    <dbReference type="NCBI Taxonomy" id="196109"/>
    <lineage>
        <taxon>Eukaryota</taxon>
        <taxon>Fungi</taxon>
        <taxon>Dikarya</taxon>
        <taxon>Ascomycota</taxon>
        <taxon>Pezizomycotina</taxon>
        <taxon>Sordariomycetes</taxon>
        <taxon>Xylariomycetidae</taxon>
        <taxon>Xylariales</taxon>
        <taxon>Microdochiaceae</taxon>
        <taxon>Microdochium</taxon>
    </lineage>
</organism>
<comment type="subcellular location">
    <subcellularLocation>
        <location evidence="2 5">Nucleus</location>
    </subcellularLocation>
</comment>
<comment type="subunit">
    <text evidence="5">Component of the RIX1 complex.</text>
</comment>
<dbReference type="GO" id="GO:0005634">
    <property type="term" value="C:nucleus"/>
    <property type="evidence" value="ECO:0007669"/>
    <property type="project" value="UniProtKB-SubCell"/>
</dbReference>
<evidence type="ECO:0000256" key="6">
    <source>
        <dbReference type="SAM" id="MobiDB-lite"/>
    </source>
</evidence>
<keyword evidence="5" id="KW-0698">rRNA processing</keyword>
<dbReference type="PANTHER" id="PTHR16056:SF2">
    <property type="entry name" value="TESTIS-EXPRESSED PROTEIN 10"/>
    <property type="match status" value="1"/>
</dbReference>
<proteinExistence type="inferred from homology"/>
<evidence type="ECO:0000256" key="2">
    <source>
        <dbReference type="ARBA" id="ARBA00004123"/>
    </source>
</evidence>
<evidence type="ECO:0000313" key="9">
    <source>
        <dbReference type="Proteomes" id="UP000070501"/>
    </source>
</evidence>
<dbReference type="GO" id="GO:0006364">
    <property type="term" value="P:rRNA processing"/>
    <property type="evidence" value="ECO:0007669"/>
    <property type="project" value="UniProtKB-UniRule"/>
</dbReference>
<dbReference type="EMBL" id="KQ964247">
    <property type="protein sequence ID" value="KXJ94079.1"/>
    <property type="molecule type" value="Genomic_DNA"/>
</dbReference>
<feature type="domain" description="Pre-rRNA-processing protein Ipi1 N-terminal" evidence="7">
    <location>
        <begin position="129"/>
        <end position="233"/>
    </location>
</feature>
<comment type="similarity">
    <text evidence="3 5">Belongs to the IPI1/TEX10 family.</text>
</comment>
<keyword evidence="4 5" id="KW-0539">Nucleus</keyword>
<evidence type="ECO:0000313" key="8">
    <source>
        <dbReference type="EMBL" id="KXJ94079.1"/>
    </source>
</evidence>
<dbReference type="InParanoid" id="A0A136JA67"/>
<dbReference type="Proteomes" id="UP000070501">
    <property type="component" value="Unassembled WGS sequence"/>
</dbReference>
<name>A0A136JA67_9PEZI</name>
<reference evidence="9" key="1">
    <citation type="submission" date="2016-02" db="EMBL/GenBank/DDBJ databases">
        <title>Draft genome sequence of Microdochium bolleyi, a fungal endophyte of beachgrass.</title>
        <authorList>
            <consortium name="DOE Joint Genome Institute"/>
            <person name="David A.S."/>
            <person name="May G."/>
            <person name="Haridas S."/>
            <person name="Lim J."/>
            <person name="Wang M."/>
            <person name="Labutti K."/>
            <person name="Lipzen A."/>
            <person name="Barry K."/>
            <person name="Grigoriev I.V."/>
        </authorList>
    </citation>
    <scope>NUCLEOTIDE SEQUENCE [LARGE SCALE GENOMIC DNA]</scope>
    <source>
        <strain evidence="9">J235TASD1</strain>
    </source>
</reference>
<keyword evidence="5" id="KW-0690">Ribosome biogenesis</keyword>
<evidence type="ECO:0000256" key="4">
    <source>
        <dbReference type="ARBA" id="ARBA00023242"/>
    </source>
</evidence>
<dbReference type="InterPro" id="IPR024679">
    <property type="entry name" value="Ipi1_N"/>
</dbReference>
<evidence type="ECO:0000256" key="1">
    <source>
        <dbReference type="ARBA" id="ARBA00002355"/>
    </source>
</evidence>
<evidence type="ECO:0000256" key="5">
    <source>
        <dbReference type="RuleBase" id="RU368021"/>
    </source>
</evidence>
<dbReference type="InterPro" id="IPR016024">
    <property type="entry name" value="ARM-type_fold"/>
</dbReference>
<accession>A0A136JA67</accession>
<dbReference type="Pfam" id="PF12333">
    <property type="entry name" value="Ipi1_N"/>
    <property type="match status" value="1"/>
</dbReference>
<comment type="function">
    <text evidence="1 5">Component of the RIX1 complex required for processing of ITS2 sequences from 35S pre-rRNA.</text>
</comment>
<dbReference type="PANTHER" id="PTHR16056">
    <property type="entry name" value="REGULATOR OF MICROTUBULE DYNAMICS PROTEIN"/>
    <property type="match status" value="1"/>
</dbReference>
<gene>
    <name evidence="8" type="ORF">Micbo1qcDRAFT_159056</name>
</gene>
<dbReference type="FunCoup" id="A0A136JA67">
    <property type="interactions" value="216"/>
</dbReference>
<dbReference type="SUPFAM" id="SSF48371">
    <property type="entry name" value="ARM repeat"/>
    <property type="match status" value="1"/>
</dbReference>
<dbReference type="STRING" id="196109.A0A136JA67"/>
<dbReference type="GO" id="GO:0120330">
    <property type="term" value="C:rixosome complex"/>
    <property type="evidence" value="ECO:0007669"/>
    <property type="project" value="UniProtKB-UniRule"/>
</dbReference>
<protein>
    <recommendedName>
        <fullName evidence="5">Pre-rRNA-processing protein</fullName>
    </recommendedName>
</protein>
<keyword evidence="9" id="KW-1185">Reference proteome</keyword>